<accession>A0A397THX2</accession>
<dbReference type="GO" id="GO:0006357">
    <property type="term" value="P:regulation of transcription by RNA polymerase II"/>
    <property type="evidence" value="ECO:0007669"/>
    <property type="project" value="InterPro"/>
</dbReference>
<dbReference type="PANTHER" id="PTHR12809:SF2">
    <property type="entry name" value="MEDIATOR OF RNA POLYMERASE II TRANSCRIPTION SUBUNIT 14"/>
    <property type="match status" value="1"/>
</dbReference>
<evidence type="ECO:0000256" key="6">
    <source>
        <dbReference type="ARBA" id="ARBA00023163"/>
    </source>
</evidence>
<evidence type="ECO:0000256" key="8">
    <source>
        <dbReference type="ARBA" id="ARBA00032007"/>
    </source>
</evidence>
<evidence type="ECO:0000256" key="3">
    <source>
        <dbReference type="ARBA" id="ARBA00019619"/>
    </source>
</evidence>
<dbReference type="EMBL" id="QKYT01000044">
    <property type="protein sequence ID" value="RIA96516.1"/>
    <property type="molecule type" value="Genomic_DNA"/>
</dbReference>
<evidence type="ECO:0000313" key="11">
    <source>
        <dbReference type="EMBL" id="RIA96516.1"/>
    </source>
</evidence>
<evidence type="ECO:0000256" key="5">
    <source>
        <dbReference type="ARBA" id="ARBA00023159"/>
    </source>
</evidence>
<evidence type="ECO:0000259" key="10">
    <source>
        <dbReference type="Pfam" id="PF08638"/>
    </source>
</evidence>
<keyword evidence="6 9" id="KW-0804">Transcription</keyword>
<evidence type="ECO:0000313" key="12">
    <source>
        <dbReference type="Proteomes" id="UP000265703"/>
    </source>
</evidence>
<dbReference type="GO" id="GO:0003712">
    <property type="term" value="F:transcription coregulator activity"/>
    <property type="evidence" value="ECO:0007669"/>
    <property type="project" value="UniProtKB-UniRule"/>
</dbReference>
<evidence type="ECO:0000256" key="4">
    <source>
        <dbReference type="ARBA" id="ARBA00023015"/>
    </source>
</evidence>
<comment type="caution">
    <text evidence="11">The sequence shown here is derived from an EMBL/GenBank/DDBJ whole genome shotgun (WGS) entry which is preliminary data.</text>
</comment>
<evidence type="ECO:0000256" key="7">
    <source>
        <dbReference type="ARBA" id="ARBA00023242"/>
    </source>
</evidence>
<organism evidence="11 12">
    <name type="scientific">Glomus cerebriforme</name>
    <dbReference type="NCBI Taxonomy" id="658196"/>
    <lineage>
        <taxon>Eukaryota</taxon>
        <taxon>Fungi</taxon>
        <taxon>Fungi incertae sedis</taxon>
        <taxon>Mucoromycota</taxon>
        <taxon>Glomeromycotina</taxon>
        <taxon>Glomeromycetes</taxon>
        <taxon>Glomerales</taxon>
        <taxon>Glomeraceae</taxon>
        <taxon>Glomus</taxon>
    </lineage>
</organism>
<dbReference type="GO" id="GO:0016592">
    <property type="term" value="C:mediator complex"/>
    <property type="evidence" value="ECO:0007669"/>
    <property type="project" value="UniProtKB-UniRule"/>
</dbReference>
<dbReference type="AlphaFoldDB" id="A0A397THX2"/>
<proteinExistence type="inferred from homology"/>
<sequence length="686" mass="80042">MENLSNTEIQRSHTVKSQQWKPLTDVVDAVNCDAHDKLATFIHRQVPEAGDTDRRKTFMLNYLLPQRNNWLKLKTLVSWSEKACLVHNYEIHYKDVQRQKLISNDVEASMREWSFYMPGTSIRSPDVTSSSDVLKEGTYKRFPSIIKERFAPDVLGDDKAKETLEALNNIIQIRMLTQEIIPKCMRNYSISNGKIKFIIDREFETVLTPLNMEIDSAWWIIELKFFIQSASDKIFNDVKLSFHDDQLLRLMETIQIQYLSPPKHIPERIASSMKRSINAETLDATFSSQTAKFCPLVNLYEYLHNYCLDLQLNILAQQAHYIRQTRWANNFDMIMNEEKSVLRISYWNYIKQAALAVKAQSIMRSNVVPGEIKNHDIIEIFVTTEESDRHLLYSSNKALKRSHWYTDTKYVKLGALNDFRGINYPHKFLCVRWSGLKGSEANEWIVIDWEFDPTNLNIEHLMLSITQRHAQAVVDKFVEILKNEKGVYTENNFEIVSGNNELISDLESLESPFSDEIARKYLNVQKLRVRLCGEFKDYFINIGIDIHSGRIFIEDEKQEIESDKIKACEDKLSYDHNKLIEVLIMLRSVVMRSRLESIARKLFLDVPRNIQIIPEDIKKLHTTQKIILEFNDVKDVDKMLSHKGIPDKTYYLIAGLVEIVYHRKKSTFSIPIGCLSIKSLIFSLFV</sequence>
<evidence type="ECO:0000256" key="9">
    <source>
        <dbReference type="RuleBase" id="RU365082"/>
    </source>
</evidence>
<evidence type="ECO:0000256" key="2">
    <source>
        <dbReference type="ARBA" id="ARBA00007813"/>
    </source>
</evidence>
<evidence type="ECO:0000256" key="1">
    <source>
        <dbReference type="ARBA" id="ARBA00004123"/>
    </source>
</evidence>
<comment type="subunit">
    <text evidence="9">Component of the Mediator complex.</text>
</comment>
<reference evidence="11 12" key="1">
    <citation type="submission" date="2018-06" db="EMBL/GenBank/DDBJ databases">
        <title>Comparative genomics reveals the genomic features of Rhizophagus irregularis, R. cerebriforme, R. diaphanum and Gigaspora rosea, and their symbiotic lifestyle signature.</title>
        <authorList>
            <person name="Morin E."/>
            <person name="San Clemente H."/>
            <person name="Chen E.C.H."/>
            <person name="De La Providencia I."/>
            <person name="Hainaut M."/>
            <person name="Kuo A."/>
            <person name="Kohler A."/>
            <person name="Murat C."/>
            <person name="Tang N."/>
            <person name="Roy S."/>
            <person name="Loubradou J."/>
            <person name="Henrissat B."/>
            <person name="Grigoriev I.V."/>
            <person name="Corradi N."/>
            <person name="Roux C."/>
            <person name="Martin F.M."/>
        </authorList>
    </citation>
    <scope>NUCLEOTIDE SEQUENCE [LARGE SCALE GENOMIC DNA]</scope>
    <source>
        <strain evidence="11 12">DAOM 227022</strain>
    </source>
</reference>
<feature type="domain" description="Mediator complex subunit MED14 N-terminal" evidence="10">
    <location>
        <begin position="22"/>
        <end position="208"/>
    </location>
</feature>
<keyword evidence="4 9" id="KW-0805">Transcription regulation</keyword>
<dbReference type="Pfam" id="PF08638">
    <property type="entry name" value="Med14"/>
    <property type="match status" value="1"/>
</dbReference>
<dbReference type="PANTHER" id="PTHR12809">
    <property type="entry name" value="MEDIATOR COMPLEX SUBUNIT"/>
    <property type="match status" value="1"/>
</dbReference>
<dbReference type="STRING" id="658196.A0A397THX2"/>
<protein>
    <recommendedName>
        <fullName evidence="3 9">Mediator of RNA polymerase II transcription subunit 14</fullName>
    </recommendedName>
    <alternativeName>
        <fullName evidence="8 9">Mediator complex subunit 14</fullName>
    </alternativeName>
</protein>
<dbReference type="InterPro" id="IPR013947">
    <property type="entry name" value="Mediator_Med14"/>
</dbReference>
<dbReference type="InterPro" id="IPR055122">
    <property type="entry name" value="Med14_N"/>
</dbReference>
<keyword evidence="12" id="KW-1185">Reference proteome</keyword>
<comment type="subcellular location">
    <subcellularLocation>
        <location evidence="1 9">Nucleus</location>
    </subcellularLocation>
</comment>
<dbReference type="GO" id="GO:0070847">
    <property type="term" value="C:core mediator complex"/>
    <property type="evidence" value="ECO:0007669"/>
    <property type="project" value="TreeGrafter"/>
</dbReference>
<name>A0A397THX2_9GLOM</name>
<comment type="function">
    <text evidence="9">Component of the Mediator complex, a coactivator involved in the regulated transcription of nearly all RNA polymerase II-dependent genes. Mediator functions as a bridge to convey information from gene-specific regulatory proteins to the basal RNA polymerase II transcription machinery. Mediator is recruited to promoters by direct interactions with regulatory proteins and serves as a scaffold for the assembly of a functional preinitiation complex with RNA polymerase II and the general transcription factors.</text>
</comment>
<keyword evidence="5 9" id="KW-0010">Activator</keyword>
<keyword evidence="7 9" id="KW-0539">Nucleus</keyword>
<dbReference type="OrthoDB" id="205099at2759"/>
<gene>
    <name evidence="11" type="ORF">C1645_385452</name>
</gene>
<dbReference type="Proteomes" id="UP000265703">
    <property type="component" value="Unassembled WGS sequence"/>
</dbReference>
<comment type="similarity">
    <text evidence="2 9">Belongs to the Mediator complex subunit 14 family.</text>
</comment>